<evidence type="ECO:0000256" key="5">
    <source>
        <dbReference type="ARBA" id="ARBA00022737"/>
    </source>
</evidence>
<feature type="transmembrane region" description="Helical" evidence="11">
    <location>
        <begin position="929"/>
        <end position="947"/>
    </location>
</feature>
<keyword evidence="3" id="KW-0813">Transport</keyword>
<dbReference type="FunFam" id="3.40.50.300:FF:000169">
    <property type="entry name" value="ABC transporter C family member 3"/>
    <property type="match status" value="1"/>
</dbReference>
<feature type="domain" description="ABC transporter" evidence="12">
    <location>
        <begin position="1020"/>
        <end position="1254"/>
    </location>
</feature>
<comment type="caution">
    <text evidence="14">The sequence shown here is derived from an EMBL/GenBank/DDBJ whole genome shotgun (WGS) entry which is preliminary data.</text>
</comment>
<dbReference type="Gene3D" id="3.40.50.300">
    <property type="entry name" value="P-loop containing nucleotide triphosphate hydrolases"/>
    <property type="match status" value="2"/>
</dbReference>
<keyword evidence="6" id="KW-0547">Nucleotide-binding</keyword>
<dbReference type="Pfam" id="PF00664">
    <property type="entry name" value="ABC_membrane"/>
    <property type="match status" value="2"/>
</dbReference>
<dbReference type="InParanoid" id="A0A200QWU9"/>
<dbReference type="InterPro" id="IPR003439">
    <property type="entry name" value="ABC_transporter-like_ATP-bd"/>
</dbReference>
<name>A0A200QWU9_MACCD</name>
<dbReference type="InterPro" id="IPR036640">
    <property type="entry name" value="ABC1_TM_sf"/>
</dbReference>
<organism evidence="14 15">
    <name type="scientific">Macleaya cordata</name>
    <name type="common">Five-seeded plume-poppy</name>
    <name type="synonym">Bocconia cordata</name>
    <dbReference type="NCBI Taxonomy" id="56857"/>
    <lineage>
        <taxon>Eukaryota</taxon>
        <taxon>Viridiplantae</taxon>
        <taxon>Streptophyta</taxon>
        <taxon>Embryophyta</taxon>
        <taxon>Tracheophyta</taxon>
        <taxon>Spermatophyta</taxon>
        <taxon>Magnoliopsida</taxon>
        <taxon>Ranunculales</taxon>
        <taxon>Papaveraceae</taxon>
        <taxon>Papaveroideae</taxon>
        <taxon>Macleaya</taxon>
    </lineage>
</organism>
<dbReference type="GO" id="GO:0016887">
    <property type="term" value="F:ATP hydrolysis activity"/>
    <property type="evidence" value="ECO:0007669"/>
    <property type="project" value="InterPro"/>
</dbReference>
<gene>
    <name evidence="14" type="ORF">BVC80_8951g52</name>
</gene>
<feature type="domain" description="ABC transmembrane type-1" evidence="13">
    <location>
        <begin position="703"/>
        <end position="983"/>
    </location>
</feature>
<sequence>MDNCKNESESETPFANAGLLSRMWFWWLNPLLKKGRKKTLEDEDIPMLRKADGAETCYLSFMEQLMKQKGRTKSSSPPSIFWAIYFCYWKEILISGFFALLKVLTLSAGPLFLSAFIEVAEGKEAFKHEGYVLAMSLFLTKCLESLSQRHWFFHSRIMGVRIRSLLSAANYKKQLRLSNTAKAMHSAGEIMNYVTVDAYSVGEFPYVLHQTWTTSLQICLGLLILVRALGFSALAALTVIVLTVLCNSPLAKLQHKFQTKLMVAQDKRLKAISEALGNMKVLKLYAWETHFKTVIEGLRSEECKWLSAVQLRKGYNTFLFWASPIIVSIATFGTCYFLRVPLNASNVFTFVATLRIVQTPVRSIPEVIGVIIHAKVSLKRIANFLAAPELQSAGNVGQKIRNNEELKHAIYIKSANLSWEENQLKPTLTSINLEVKPGEKVAICGEVGAGKSTLLAAILGEVPKMKGTVQVYGKIAYVSQTAWIQSGSIQENILFGCTMDKQRYQETLEKCSLVKDLEMLPFGDLTEIGEKGINLSGGQKQRIQLARALYQDADIYLMDDPFSAVDAQTAASLFNEYVMGALSGKTVLLVTHQVDFLPAFHSVLLMSDGKILRAANYHMLLASSQEFHDLVNAHKETAGSERLSKVVSAPRRCGNSTTETGKSCYEDLFKESVGCQLIKQEERETGDTGLKPYLQYLNQNKGFFYLSLSSLAQLIFMAGQIFQNYWMAANVQNPQVSKLRLIIVYLLIGCSSMFFLLVRSLSAVALGIHSSKSLFSQLLNTLFHAPIAFYDSTPLGRILSRVSSDLSIVDLELPFSFVLAISNTTNTFCSLGVMATIIWQSLVTSIPMVYIVIHLQRYYSSSAKEFMRINGTTKSMVANHLGESIAGAMTIRAFGEEDRFFAENLFLIDNNASPSFHIFSANEWLIQRLETLGAIVLCSSALVMVLLPPGTFGSGFIGMALSYGLSLNTTLIFSIQKQCVLANYIVSVERLNQYMHISSEAPEVIEGNRPIPSWPAIGRVEIHDLKIKYRPDTPLVLHGISCTFEGGHKIGIVGRTGSGKTTLIGALFRLVEPVGGKIIIDGLDISKIGLHDLRSRLGIIPQDPTLFNGTVRYNLDPLSQHTDEEIWEVLGKCQLREAVKEKEEGLCSSVVQDGVNWSMGQRQLFCLGRALLRRSQILVLDEATASIDNATDSILQKIIRTEFRKCTVITVAHRIPTVMDCTMVLGLTDGKIVEYDEPMTLMKREGSLFGQLVKEYWSHLHSADSC</sequence>
<dbReference type="Pfam" id="PF00005">
    <property type="entry name" value="ABC_tran"/>
    <property type="match status" value="2"/>
</dbReference>
<dbReference type="CDD" id="cd18579">
    <property type="entry name" value="ABC_6TM_ABCC_D1"/>
    <property type="match status" value="1"/>
</dbReference>
<keyword evidence="4 11" id="KW-0812">Transmembrane</keyword>
<dbReference type="GO" id="GO:0140359">
    <property type="term" value="F:ABC-type transporter activity"/>
    <property type="evidence" value="ECO:0007669"/>
    <property type="project" value="InterPro"/>
</dbReference>
<dbReference type="InterPro" id="IPR050173">
    <property type="entry name" value="ABC_transporter_C-like"/>
</dbReference>
<proteinExistence type="inferred from homology"/>
<dbReference type="PANTHER" id="PTHR24223">
    <property type="entry name" value="ATP-BINDING CASSETTE SUB-FAMILY C"/>
    <property type="match status" value="1"/>
</dbReference>
<feature type="domain" description="ABC transmembrane type-1" evidence="13">
    <location>
        <begin position="93"/>
        <end position="373"/>
    </location>
</feature>
<dbReference type="InterPro" id="IPR003593">
    <property type="entry name" value="AAA+_ATPase"/>
</dbReference>
<dbReference type="PROSITE" id="PS50929">
    <property type="entry name" value="ABC_TM1F"/>
    <property type="match status" value="2"/>
</dbReference>
<dbReference type="FunFam" id="1.20.1560.10:FF:000003">
    <property type="entry name" value="ABC transporter C family member 10"/>
    <property type="match status" value="1"/>
</dbReference>
<comment type="similarity">
    <text evidence="2">Belongs to the ABC transporter superfamily. ABCC family. Conjugate transporter (TC 3.A.1.208) subfamily.</text>
</comment>
<dbReference type="FunFam" id="1.20.1560.10:FF:000002">
    <property type="entry name" value="ABC transporter C family member 5"/>
    <property type="match status" value="1"/>
</dbReference>
<comment type="subcellular location">
    <subcellularLocation>
        <location evidence="1">Membrane</location>
        <topology evidence="1">Multi-pass membrane protein</topology>
    </subcellularLocation>
</comment>
<keyword evidence="7" id="KW-0067">ATP-binding</keyword>
<evidence type="ECO:0000256" key="9">
    <source>
        <dbReference type="ARBA" id="ARBA00022989"/>
    </source>
</evidence>
<evidence type="ECO:0000256" key="3">
    <source>
        <dbReference type="ARBA" id="ARBA00022448"/>
    </source>
</evidence>
<evidence type="ECO:0000313" key="15">
    <source>
        <dbReference type="Proteomes" id="UP000195402"/>
    </source>
</evidence>
<dbReference type="CDD" id="cd03250">
    <property type="entry name" value="ABCC_MRP_domain1"/>
    <property type="match status" value="1"/>
</dbReference>
<dbReference type="PANTHER" id="PTHR24223:SF263">
    <property type="entry name" value="ABC-TYPE XENOBIOTIC TRANSPORTER"/>
    <property type="match status" value="1"/>
</dbReference>
<dbReference type="CDD" id="cd18580">
    <property type="entry name" value="ABC_6TM_ABCC_D2"/>
    <property type="match status" value="1"/>
</dbReference>
<feature type="transmembrane region" description="Helical" evidence="11">
    <location>
        <begin position="703"/>
        <end position="722"/>
    </location>
</feature>
<keyword evidence="10 11" id="KW-0472">Membrane</keyword>
<dbReference type="FunFam" id="3.40.50.300:FF:000923">
    <property type="entry name" value="ABC transporter C family member 10"/>
    <property type="match status" value="1"/>
</dbReference>
<dbReference type="GO" id="GO:0005524">
    <property type="term" value="F:ATP binding"/>
    <property type="evidence" value="ECO:0007669"/>
    <property type="project" value="UniProtKB-KW"/>
</dbReference>
<evidence type="ECO:0000256" key="10">
    <source>
        <dbReference type="ARBA" id="ARBA00023136"/>
    </source>
</evidence>
<feature type="transmembrane region" description="Helical" evidence="11">
    <location>
        <begin position="218"/>
        <end position="245"/>
    </location>
</feature>
<dbReference type="STRING" id="56857.A0A200QWU9"/>
<dbReference type="InterPro" id="IPR011527">
    <property type="entry name" value="ABC1_TM_dom"/>
</dbReference>
<keyword evidence="8" id="KW-1278">Translocase</keyword>
<dbReference type="Proteomes" id="UP000195402">
    <property type="component" value="Unassembled WGS sequence"/>
</dbReference>
<protein>
    <submittedName>
        <fullName evidence="14">ABC transporter</fullName>
    </submittedName>
</protein>
<feature type="domain" description="ABC transporter" evidence="12">
    <location>
        <begin position="412"/>
        <end position="633"/>
    </location>
</feature>
<evidence type="ECO:0000256" key="1">
    <source>
        <dbReference type="ARBA" id="ARBA00004141"/>
    </source>
</evidence>
<evidence type="ECO:0000256" key="7">
    <source>
        <dbReference type="ARBA" id="ARBA00022840"/>
    </source>
</evidence>
<dbReference type="SUPFAM" id="SSF52540">
    <property type="entry name" value="P-loop containing nucleoside triphosphate hydrolases"/>
    <property type="match status" value="2"/>
</dbReference>
<evidence type="ECO:0000256" key="4">
    <source>
        <dbReference type="ARBA" id="ARBA00022692"/>
    </source>
</evidence>
<keyword evidence="15" id="KW-1185">Reference proteome</keyword>
<dbReference type="PROSITE" id="PS00211">
    <property type="entry name" value="ABC_TRANSPORTER_1"/>
    <property type="match status" value="1"/>
</dbReference>
<dbReference type="CDD" id="cd03244">
    <property type="entry name" value="ABCC_MRP_domain2"/>
    <property type="match status" value="1"/>
</dbReference>
<dbReference type="OMA" id="RTIRIEF"/>
<dbReference type="InterPro" id="IPR044746">
    <property type="entry name" value="ABCC_6TM_D1"/>
</dbReference>
<feature type="transmembrane region" description="Helical" evidence="11">
    <location>
        <begin position="742"/>
        <end position="768"/>
    </location>
</feature>
<dbReference type="InterPro" id="IPR027417">
    <property type="entry name" value="P-loop_NTPase"/>
</dbReference>
<keyword evidence="9 11" id="KW-1133">Transmembrane helix</keyword>
<keyword evidence="5" id="KW-0677">Repeat</keyword>
<evidence type="ECO:0000259" key="13">
    <source>
        <dbReference type="PROSITE" id="PS50929"/>
    </source>
</evidence>
<feature type="transmembrane region" description="Helical" evidence="11">
    <location>
        <begin position="318"/>
        <end position="338"/>
    </location>
</feature>
<dbReference type="SUPFAM" id="SSF90123">
    <property type="entry name" value="ABC transporter transmembrane region"/>
    <property type="match status" value="2"/>
</dbReference>
<dbReference type="PROSITE" id="PS50893">
    <property type="entry name" value="ABC_TRANSPORTER_2"/>
    <property type="match status" value="2"/>
</dbReference>
<evidence type="ECO:0000256" key="6">
    <source>
        <dbReference type="ARBA" id="ARBA00022741"/>
    </source>
</evidence>
<dbReference type="EMBL" id="MVGT01000940">
    <property type="protein sequence ID" value="OVA14943.1"/>
    <property type="molecule type" value="Genomic_DNA"/>
</dbReference>
<feature type="transmembrane region" description="Helical" evidence="11">
    <location>
        <begin position="80"/>
        <end position="101"/>
    </location>
</feature>
<accession>A0A200QWU9</accession>
<evidence type="ECO:0000256" key="8">
    <source>
        <dbReference type="ARBA" id="ARBA00022967"/>
    </source>
</evidence>
<dbReference type="GO" id="GO:0016020">
    <property type="term" value="C:membrane"/>
    <property type="evidence" value="ECO:0007669"/>
    <property type="project" value="UniProtKB-SubCell"/>
</dbReference>
<evidence type="ECO:0000256" key="2">
    <source>
        <dbReference type="ARBA" id="ARBA00009726"/>
    </source>
</evidence>
<reference evidence="14 15" key="1">
    <citation type="journal article" date="2017" name="Mol. Plant">
        <title>The Genome of Medicinal Plant Macleaya cordata Provides New Insights into Benzylisoquinoline Alkaloids Metabolism.</title>
        <authorList>
            <person name="Liu X."/>
            <person name="Liu Y."/>
            <person name="Huang P."/>
            <person name="Ma Y."/>
            <person name="Qing Z."/>
            <person name="Tang Q."/>
            <person name="Cao H."/>
            <person name="Cheng P."/>
            <person name="Zheng Y."/>
            <person name="Yuan Z."/>
            <person name="Zhou Y."/>
            <person name="Liu J."/>
            <person name="Tang Z."/>
            <person name="Zhuo Y."/>
            <person name="Zhang Y."/>
            <person name="Yu L."/>
            <person name="Huang J."/>
            <person name="Yang P."/>
            <person name="Peng Q."/>
            <person name="Zhang J."/>
            <person name="Jiang W."/>
            <person name="Zhang Z."/>
            <person name="Lin K."/>
            <person name="Ro D.K."/>
            <person name="Chen X."/>
            <person name="Xiong X."/>
            <person name="Shang Y."/>
            <person name="Huang S."/>
            <person name="Zeng J."/>
        </authorList>
    </citation>
    <scope>NUCLEOTIDE SEQUENCE [LARGE SCALE GENOMIC DNA]</scope>
    <source>
        <strain evidence="15">cv. BLH2017</strain>
        <tissue evidence="14">Root</tissue>
    </source>
</reference>
<evidence type="ECO:0000313" key="14">
    <source>
        <dbReference type="EMBL" id="OVA14943.1"/>
    </source>
</evidence>
<evidence type="ECO:0000256" key="11">
    <source>
        <dbReference type="SAM" id="Phobius"/>
    </source>
</evidence>
<dbReference type="Gene3D" id="1.20.1560.10">
    <property type="entry name" value="ABC transporter type 1, transmembrane domain"/>
    <property type="match status" value="2"/>
</dbReference>
<dbReference type="SMART" id="SM00382">
    <property type="entry name" value="AAA"/>
    <property type="match status" value="2"/>
</dbReference>
<dbReference type="OrthoDB" id="6500128at2759"/>
<dbReference type="InterPro" id="IPR044726">
    <property type="entry name" value="ABCC_6TM_D2"/>
</dbReference>
<evidence type="ECO:0000259" key="12">
    <source>
        <dbReference type="PROSITE" id="PS50893"/>
    </source>
</evidence>
<dbReference type="AlphaFoldDB" id="A0A200QWU9"/>
<dbReference type="InterPro" id="IPR017871">
    <property type="entry name" value="ABC_transporter-like_CS"/>
</dbReference>